<reference evidence="2" key="1">
    <citation type="submission" date="2017-06" db="EMBL/GenBank/DDBJ databases">
        <title>Capnocytophaga spp. assemblies.</title>
        <authorList>
            <person name="Gulvik C.A."/>
        </authorList>
    </citation>
    <scope>NUCLEOTIDE SEQUENCE [LARGE SCALE GENOMIC DNA]</scope>
    <source>
        <strain evidence="2">H4486</strain>
    </source>
</reference>
<protein>
    <submittedName>
        <fullName evidence="1">Uncharacterized protein</fullName>
    </submittedName>
</protein>
<dbReference type="AlphaFoldDB" id="A0A250F4J8"/>
<name>A0A250F4J8_CAPSP</name>
<proteinExistence type="predicted"/>
<dbReference type="RefSeq" id="WP_095901876.1">
    <property type="nucleotide sequence ID" value="NZ_CP022383.1"/>
</dbReference>
<dbReference type="Pfam" id="PF14435">
    <property type="entry name" value="SUKH-4"/>
    <property type="match status" value="1"/>
</dbReference>
<sequence length="195" mass="22625">MLSFTKDDREALHQAGITAELHSPQPQLMSLDEVLQNKFALLNDYPQMGFYFIRFPDELVPMQQQGQHFQCFGKCCYGYFVLNTKGNVYLLSTNDDYTDAPVVWVNHSLEEFIKSYSLLLAGVFQLKGSDTSTQEKLFAALDKVAQQVTEAIRELHPKLLEEGSLWEQFIYMIEDGWFNIAYHEIFYIKEGRRSL</sequence>
<evidence type="ECO:0000313" key="2">
    <source>
        <dbReference type="Proteomes" id="UP000217334"/>
    </source>
</evidence>
<evidence type="ECO:0000313" key="1">
    <source>
        <dbReference type="EMBL" id="ATA80060.1"/>
    </source>
</evidence>
<organism evidence="1 2">
    <name type="scientific">Capnocytophaga sputigena</name>
    <dbReference type="NCBI Taxonomy" id="1019"/>
    <lineage>
        <taxon>Bacteria</taxon>
        <taxon>Pseudomonadati</taxon>
        <taxon>Bacteroidota</taxon>
        <taxon>Flavobacteriia</taxon>
        <taxon>Flavobacteriales</taxon>
        <taxon>Flavobacteriaceae</taxon>
        <taxon>Capnocytophaga</taxon>
    </lineage>
</organism>
<dbReference type="EMBL" id="CP022383">
    <property type="protein sequence ID" value="ATA80060.1"/>
    <property type="molecule type" value="Genomic_DNA"/>
</dbReference>
<accession>A0A250F4J8</accession>
<dbReference type="Proteomes" id="UP000217334">
    <property type="component" value="Chromosome"/>
</dbReference>
<dbReference type="InterPro" id="IPR025851">
    <property type="entry name" value="SUKH-4"/>
</dbReference>
<gene>
    <name evidence="1" type="ORF">CGC59_10375</name>
</gene>